<feature type="domain" description="DnaB/C C-terminal" evidence="2">
    <location>
        <begin position="153"/>
        <end position="213"/>
    </location>
</feature>
<evidence type="ECO:0000259" key="3">
    <source>
        <dbReference type="Pfam" id="PF14297"/>
    </source>
</evidence>
<dbReference type="Pfam" id="PF14297">
    <property type="entry name" value="Lin1244_N"/>
    <property type="match status" value="1"/>
</dbReference>
<protein>
    <recommendedName>
        <fullName evidence="7">Lin1244/Lin1753-like N-terminal domain-containing protein</fullName>
    </recommendedName>
</protein>
<dbReference type="EMBL" id="MT144513">
    <property type="protein sequence ID" value="QJA54509.1"/>
    <property type="molecule type" value="Genomic_DNA"/>
</dbReference>
<dbReference type="EMBL" id="MT141506">
    <property type="protein sequence ID" value="QJA63803.1"/>
    <property type="molecule type" value="Genomic_DNA"/>
</dbReference>
<sequence>MAKDVHYFKHDADAHTDLMVKAMLKKYGWLGYGWWWYIVEKLRGQDNYQLEYDMVYFESIAEDLRVEGEEVKAFIDSLVTFKLLKKVKGSEVTYFHSPRLSRDMAHYDDVRLQRQTAGQTSAARRYGKGKQGPTPVDTSTILDPKLASMVKCYEENIRMATPFEYEELKLLCDELPDGWFQDATKEAVVNGVPKLSYIKATLKRWQAEGRNNKKPVPYERQEYTLD</sequence>
<dbReference type="InterPro" id="IPR025400">
    <property type="entry name" value="Lin1244/Lin1753-like_N"/>
</dbReference>
<dbReference type="Pfam" id="PF07261">
    <property type="entry name" value="DnaB_2"/>
    <property type="match status" value="1"/>
</dbReference>
<evidence type="ECO:0000313" key="6">
    <source>
        <dbReference type="EMBL" id="QJH96271.1"/>
    </source>
</evidence>
<dbReference type="SUPFAM" id="SSF158499">
    <property type="entry name" value="DnaD domain-like"/>
    <property type="match status" value="1"/>
</dbReference>
<gene>
    <name evidence="5" type="ORF">MM415B00576_0023</name>
    <name evidence="4" type="ORF">TM448A05204_0002</name>
    <name evidence="6" type="ORF">TM448B00676_0019</name>
</gene>
<name>A0A6H2A475_9ZZZZ</name>
<dbReference type="InterPro" id="IPR006343">
    <property type="entry name" value="DnaB/C_C"/>
</dbReference>
<organism evidence="4">
    <name type="scientific">viral metagenome</name>
    <dbReference type="NCBI Taxonomy" id="1070528"/>
    <lineage>
        <taxon>unclassified sequences</taxon>
        <taxon>metagenomes</taxon>
        <taxon>organismal metagenomes</taxon>
    </lineage>
</organism>
<dbReference type="NCBIfam" id="TIGR01446">
    <property type="entry name" value="DnaD_dom"/>
    <property type="match status" value="1"/>
</dbReference>
<feature type="domain" description="Lin1244/Lin1753-like N-terminal" evidence="3">
    <location>
        <begin position="7"/>
        <end position="98"/>
    </location>
</feature>
<evidence type="ECO:0000313" key="5">
    <source>
        <dbReference type="EMBL" id="QJA63803.1"/>
    </source>
</evidence>
<proteinExistence type="predicted"/>
<dbReference type="EMBL" id="MT144645">
    <property type="protein sequence ID" value="QJH96271.1"/>
    <property type="molecule type" value="Genomic_DNA"/>
</dbReference>
<accession>A0A6H2A475</accession>
<dbReference type="InterPro" id="IPR034829">
    <property type="entry name" value="DnaD-like_sf"/>
</dbReference>
<feature type="region of interest" description="Disordered" evidence="1">
    <location>
        <begin position="118"/>
        <end position="137"/>
    </location>
</feature>
<evidence type="ECO:0008006" key="7">
    <source>
        <dbReference type="Google" id="ProtNLM"/>
    </source>
</evidence>
<reference evidence="4" key="1">
    <citation type="submission" date="2020-03" db="EMBL/GenBank/DDBJ databases">
        <title>The deep terrestrial virosphere.</title>
        <authorList>
            <person name="Holmfeldt K."/>
            <person name="Nilsson E."/>
            <person name="Simone D."/>
            <person name="Lopez-Fernandez M."/>
            <person name="Wu X."/>
            <person name="de Brujin I."/>
            <person name="Lundin D."/>
            <person name="Andersson A."/>
            <person name="Bertilsson S."/>
            <person name="Dopson M."/>
        </authorList>
    </citation>
    <scope>NUCLEOTIDE SEQUENCE</scope>
    <source>
        <strain evidence="5">MM415B00576</strain>
        <strain evidence="4">TM448A05204</strain>
        <strain evidence="6">TM448B00676</strain>
    </source>
</reference>
<dbReference type="Gene3D" id="1.10.10.630">
    <property type="entry name" value="DnaD domain-like"/>
    <property type="match status" value="1"/>
</dbReference>
<evidence type="ECO:0000313" key="4">
    <source>
        <dbReference type="EMBL" id="QJA54509.1"/>
    </source>
</evidence>
<evidence type="ECO:0000256" key="1">
    <source>
        <dbReference type="SAM" id="MobiDB-lite"/>
    </source>
</evidence>
<evidence type="ECO:0000259" key="2">
    <source>
        <dbReference type="Pfam" id="PF07261"/>
    </source>
</evidence>
<dbReference type="AlphaFoldDB" id="A0A6H2A475"/>